<gene>
    <name evidence="2" type="ORF">KQI42_02385</name>
</gene>
<accession>A0ABS6E1R3</accession>
<evidence type="ECO:0000256" key="1">
    <source>
        <dbReference type="SAM" id="Phobius"/>
    </source>
</evidence>
<keyword evidence="1" id="KW-1133">Transmembrane helix</keyword>
<feature type="transmembrane region" description="Helical" evidence="1">
    <location>
        <begin position="32"/>
        <end position="55"/>
    </location>
</feature>
<proteinExistence type="predicted"/>
<organism evidence="2 3">
    <name type="scientific">Tissierella simiarum</name>
    <dbReference type="NCBI Taxonomy" id="2841534"/>
    <lineage>
        <taxon>Bacteria</taxon>
        <taxon>Bacillati</taxon>
        <taxon>Bacillota</taxon>
        <taxon>Tissierellia</taxon>
        <taxon>Tissierellales</taxon>
        <taxon>Tissierellaceae</taxon>
        <taxon>Tissierella</taxon>
    </lineage>
</organism>
<keyword evidence="3" id="KW-1185">Reference proteome</keyword>
<evidence type="ECO:0000313" key="3">
    <source>
        <dbReference type="Proteomes" id="UP000749471"/>
    </source>
</evidence>
<sequence length="211" mass="24525">MKSDREFIDGIYNKAKKIDIIQKHKNNMIINYYFKPAMVVALILIVSPLIIFSSFNKSTEIPKGYTNKTPIARGFSISSDLDSMIQQSDLIVRGKITDIFKSEYEDNDLLFTKIEIKQIETFKGQDNKDHIILKIRGGFDKKSKTYVEYEANFKEKEDTLLFLKKIDNSTYELTFSTFSKYTYLSKSNGDRVYISPDGEELFISKLKQKIK</sequence>
<keyword evidence="1" id="KW-0812">Transmembrane</keyword>
<keyword evidence="1" id="KW-0472">Membrane</keyword>
<reference evidence="2 3" key="1">
    <citation type="submission" date="2021-06" db="EMBL/GenBank/DDBJ databases">
        <authorList>
            <person name="Sun Q."/>
            <person name="Li D."/>
        </authorList>
    </citation>
    <scope>NUCLEOTIDE SEQUENCE [LARGE SCALE GENOMIC DNA]</scope>
    <source>
        <strain evidence="2 3">MSJ-40</strain>
    </source>
</reference>
<protein>
    <submittedName>
        <fullName evidence="2">Uncharacterized protein</fullName>
    </submittedName>
</protein>
<comment type="caution">
    <text evidence="2">The sequence shown here is derived from an EMBL/GenBank/DDBJ whole genome shotgun (WGS) entry which is preliminary data.</text>
</comment>
<dbReference type="Proteomes" id="UP000749471">
    <property type="component" value="Unassembled WGS sequence"/>
</dbReference>
<evidence type="ECO:0000313" key="2">
    <source>
        <dbReference type="EMBL" id="MBU5436837.1"/>
    </source>
</evidence>
<name>A0ABS6E1R3_9FIRM</name>
<dbReference type="EMBL" id="JAHLPM010000001">
    <property type="protein sequence ID" value="MBU5436837.1"/>
    <property type="molecule type" value="Genomic_DNA"/>
</dbReference>
<dbReference type="RefSeq" id="WP_216516326.1">
    <property type="nucleotide sequence ID" value="NZ_JAHLPM010000001.1"/>
</dbReference>